<proteinExistence type="predicted"/>
<protein>
    <submittedName>
        <fullName evidence="1">Uncharacterized protein</fullName>
    </submittedName>
</protein>
<dbReference type="eggNOG" id="COG4474">
    <property type="taxonomic scope" value="Bacteria"/>
</dbReference>
<dbReference type="Pfam" id="PF06908">
    <property type="entry name" value="YpsA"/>
    <property type="match status" value="1"/>
</dbReference>
<evidence type="ECO:0000313" key="1">
    <source>
        <dbReference type="EMBL" id="KRN33572.1"/>
    </source>
</evidence>
<organism evidence="1 2">
    <name type="scientific">Weissella halotolerans DSM 20190</name>
    <dbReference type="NCBI Taxonomy" id="1123500"/>
    <lineage>
        <taxon>Bacteria</taxon>
        <taxon>Bacillati</taxon>
        <taxon>Bacillota</taxon>
        <taxon>Bacilli</taxon>
        <taxon>Lactobacillales</taxon>
        <taxon>Lactobacillaceae</taxon>
        <taxon>Weissella</taxon>
    </lineage>
</organism>
<comment type="caution">
    <text evidence="1">The sequence shown here is derived from an EMBL/GenBank/DDBJ whole genome shotgun (WGS) entry which is preliminary data.</text>
</comment>
<reference evidence="1 2" key="1">
    <citation type="journal article" date="2015" name="Genome Announc.">
        <title>Expanding the biotechnology potential of lactobacilli through comparative genomics of 213 strains and associated genera.</title>
        <authorList>
            <person name="Sun Z."/>
            <person name="Harris H.M."/>
            <person name="McCann A."/>
            <person name="Guo C."/>
            <person name="Argimon S."/>
            <person name="Zhang W."/>
            <person name="Yang X."/>
            <person name="Jeffery I.B."/>
            <person name="Cooney J.C."/>
            <person name="Kagawa T.F."/>
            <person name="Liu W."/>
            <person name="Song Y."/>
            <person name="Salvetti E."/>
            <person name="Wrobel A."/>
            <person name="Rasinkangas P."/>
            <person name="Parkhill J."/>
            <person name="Rea M.C."/>
            <person name="O'Sullivan O."/>
            <person name="Ritari J."/>
            <person name="Douillard F.P."/>
            <person name="Paul Ross R."/>
            <person name="Yang R."/>
            <person name="Briner A.E."/>
            <person name="Felis G.E."/>
            <person name="de Vos W.M."/>
            <person name="Barrangou R."/>
            <person name="Klaenhammer T.R."/>
            <person name="Caufield P.W."/>
            <person name="Cui Y."/>
            <person name="Zhang H."/>
            <person name="O'Toole P.W."/>
        </authorList>
    </citation>
    <scope>NUCLEOTIDE SEQUENCE [LARGE SCALE GENOMIC DNA]</scope>
    <source>
        <strain evidence="1 2">DSM 20190</strain>
    </source>
</reference>
<dbReference type="STRING" id="1123500.GCA_000420365_00126"/>
<gene>
    <name evidence="1" type="ORF">IV68_GL000378</name>
</gene>
<dbReference type="PANTHER" id="PTHR38440">
    <property type="entry name" value="UPF0398 PROTEIN YPSA"/>
    <property type="match status" value="1"/>
</dbReference>
<name>A0A0R2GA21_9LACO</name>
<dbReference type="PATRIC" id="fig|1123500.6.peg.379"/>
<dbReference type="InParanoid" id="A0A0R2GA21"/>
<dbReference type="EMBL" id="JQAX01000001">
    <property type="protein sequence ID" value="KRN33572.1"/>
    <property type="molecule type" value="Genomic_DNA"/>
</dbReference>
<sequence>MTGFRQFELGIFGENDPKLKVIRYALAKQLRRAIDEDADWLITGGQSGIEQWAIQEALSLREDNPQFQTALMTPFADFGAQWKPERQTQLADLKTKVDFSAAVSQLPYQNPSQLKNYQQFMLDHTEEAYIFFDEQADQSPVRYAWQAAKRYQEGHSYEVHQIDFDRLQEYAEEYGEKLSEAGHYD</sequence>
<evidence type="ECO:0000313" key="2">
    <source>
        <dbReference type="Proteomes" id="UP000051296"/>
    </source>
</evidence>
<dbReference type="Gene3D" id="3.40.50.450">
    <property type="match status" value="1"/>
</dbReference>
<dbReference type="SUPFAM" id="SSF102405">
    <property type="entry name" value="MCP/YpsA-like"/>
    <property type="match status" value="1"/>
</dbReference>
<dbReference type="AlphaFoldDB" id="A0A0R2GA21"/>
<dbReference type="InterPro" id="IPR010697">
    <property type="entry name" value="YspA"/>
</dbReference>
<keyword evidence="2" id="KW-1185">Reference proteome</keyword>
<dbReference type="PIRSF" id="PIRSF021290">
    <property type="entry name" value="DUF1273"/>
    <property type="match status" value="1"/>
</dbReference>
<accession>A0A0R2GA21</accession>
<dbReference type="PANTHER" id="PTHR38440:SF1">
    <property type="entry name" value="UPF0398 PROTEIN SPR0331"/>
    <property type="match status" value="1"/>
</dbReference>
<dbReference type="FunCoup" id="A0A0R2GA21">
    <property type="interactions" value="34"/>
</dbReference>
<dbReference type="Proteomes" id="UP000051296">
    <property type="component" value="Unassembled WGS sequence"/>
</dbReference>
<dbReference type="NCBIfam" id="NF010181">
    <property type="entry name" value="PRK13660.1"/>
    <property type="match status" value="1"/>
</dbReference>